<dbReference type="Proteomes" id="UP001500968">
    <property type="component" value="Unassembled WGS sequence"/>
</dbReference>
<organism evidence="2 3">
    <name type="scientific">Flavobacterium cheonhonense</name>
    <dbReference type="NCBI Taxonomy" id="706185"/>
    <lineage>
        <taxon>Bacteria</taxon>
        <taxon>Pseudomonadati</taxon>
        <taxon>Bacteroidota</taxon>
        <taxon>Flavobacteriia</taxon>
        <taxon>Flavobacteriales</taxon>
        <taxon>Flavobacteriaceae</taxon>
        <taxon>Flavobacterium</taxon>
    </lineage>
</organism>
<dbReference type="Pfam" id="PF01551">
    <property type="entry name" value="Peptidase_M23"/>
    <property type="match status" value="2"/>
</dbReference>
<reference evidence="3" key="1">
    <citation type="journal article" date="2019" name="Int. J. Syst. Evol. Microbiol.">
        <title>The Global Catalogue of Microorganisms (GCM) 10K type strain sequencing project: providing services to taxonomists for standard genome sequencing and annotation.</title>
        <authorList>
            <consortium name="The Broad Institute Genomics Platform"/>
            <consortium name="The Broad Institute Genome Sequencing Center for Infectious Disease"/>
            <person name="Wu L."/>
            <person name="Ma J."/>
        </authorList>
    </citation>
    <scope>NUCLEOTIDE SEQUENCE [LARGE SCALE GENOMIC DNA]</scope>
    <source>
        <strain evidence="3">JCM 17064</strain>
    </source>
</reference>
<evidence type="ECO:0000313" key="3">
    <source>
        <dbReference type="Proteomes" id="UP001500968"/>
    </source>
</evidence>
<evidence type="ECO:0000313" key="2">
    <source>
        <dbReference type="EMBL" id="GAA4037575.1"/>
    </source>
</evidence>
<dbReference type="CDD" id="cd12797">
    <property type="entry name" value="M23_peptidase"/>
    <property type="match status" value="1"/>
</dbReference>
<dbReference type="EMBL" id="BAABCR010000015">
    <property type="protein sequence ID" value="GAA4037575.1"/>
    <property type="molecule type" value="Genomic_DNA"/>
</dbReference>
<sequence length="565" mass="64207">MKLIGLFLCFCTLVFGQNQYPKDYFRSPLDIPLQLSGNFGELRPNHFHSGFDFKTQQKEGLAVYAAADGYVSRIKIAVNGYGKAIYITHPNGYTTVYGHLQSGVGAVEKRIKAEQYQAKSYEIDVYLPANELQVQKGDVIALSGNTGGSDGPHLHFEIRDTASEKIINPMFFGFDSVITDSKRPMLSNLIVYPLGKNTVVNQSQRPVAVAISQQDDGSYIADKVLVNGTVGFGITAFDYDDVSWNGNGIYKVQTFKNGKLDFQYQFDTFSFDETRYVNALIDYGRYKKTGQRVQKLFAEKPYPLSIIQHGTQNGVLEIASNITQNYKIEIADYSQNITRVFIPIEYSPMTVKVTEEPVTAKYWVKADKESVFALENVTVTIPPKAFLKDFKMDFEVKNGIAYLHDDVEPAFANLTITFEDSLTTESERQRMFIGTVDGKKTYYNYTKRYKNSFTTYTKYLGTYKLFKDSMPPKIKSDKRIGGQWISQQKELRFTVSDDLSGIKTWEGYLNGQWILLEYEPKTKKLVHHFDDGIVVEGKNDLKIVITDNVGNSTIFETQFFRSQKL</sequence>
<proteinExistence type="predicted"/>
<dbReference type="Gene3D" id="2.70.70.10">
    <property type="entry name" value="Glucose Permease (Domain IIA)"/>
    <property type="match status" value="1"/>
</dbReference>
<accession>A0ABP7U7W0</accession>
<dbReference type="PANTHER" id="PTHR21666:SF285">
    <property type="entry name" value="M23 FAMILY METALLOPEPTIDASE"/>
    <property type="match status" value="1"/>
</dbReference>
<dbReference type="InterPro" id="IPR016047">
    <property type="entry name" value="M23ase_b-sheet_dom"/>
</dbReference>
<comment type="caution">
    <text evidence="2">The sequence shown here is derived from an EMBL/GenBank/DDBJ whole genome shotgun (WGS) entry which is preliminary data.</text>
</comment>
<gene>
    <name evidence="2" type="ORF">GCM10022386_24260</name>
</gene>
<dbReference type="RefSeq" id="WP_324690338.1">
    <property type="nucleotide sequence ID" value="NZ_BAABCR010000015.1"/>
</dbReference>
<evidence type="ECO:0000259" key="1">
    <source>
        <dbReference type="Pfam" id="PF01551"/>
    </source>
</evidence>
<protein>
    <submittedName>
        <fullName evidence="2">M23 family metallopeptidase</fullName>
    </submittedName>
</protein>
<dbReference type="PANTHER" id="PTHR21666">
    <property type="entry name" value="PEPTIDASE-RELATED"/>
    <property type="match status" value="1"/>
</dbReference>
<name>A0ABP7U7W0_9FLAO</name>
<dbReference type="InterPro" id="IPR050570">
    <property type="entry name" value="Cell_wall_metabolism_enzyme"/>
</dbReference>
<dbReference type="SUPFAM" id="SSF51261">
    <property type="entry name" value="Duplicated hybrid motif"/>
    <property type="match status" value="1"/>
</dbReference>
<feature type="domain" description="M23ase beta-sheet core" evidence="1">
    <location>
        <begin position="47"/>
        <end position="116"/>
    </location>
</feature>
<keyword evidence="3" id="KW-1185">Reference proteome</keyword>
<dbReference type="InterPro" id="IPR011055">
    <property type="entry name" value="Dup_hybrid_motif"/>
</dbReference>
<feature type="domain" description="M23ase beta-sheet core" evidence="1">
    <location>
        <begin position="133"/>
        <end position="162"/>
    </location>
</feature>